<keyword evidence="6" id="KW-1185">Reference proteome</keyword>
<dbReference type="InterPro" id="IPR000524">
    <property type="entry name" value="Tscrpt_reg_HTH_GntR"/>
</dbReference>
<name>A0ABU8NSM9_9SPHI</name>
<dbReference type="SMART" id="SM00345">
    <property type="entry name" value="HTH_GNTR"/>
    <property type="match status" value="1"/>
</dbReference>
<gene>
    <name evidence="5" type="ORF">WAE58_22720</name>
</gene>
<dbReference type="Pfam" id="PF07702">
    <property type="entry name" value="UTRA"/>
    <property type="match status" value="1"/>
</dbReference>
<dbReference type="PRINTS" id="PR00035">
    <property type="entry name" value="HTHGNTR"/>
</dbReference>
<keyword evidence="3" id="KW-0804">Transcription</keyword>
<proteinExistence type="predicted"/>
<dbReference type="InterPro" id="IPR036390">
    <property type="entry name" value="WH_DNA-bd_sf"/>
</dbReference>
<accession>A0ABU8NSM9</accession>
<dbReference type="SUPFAM" id="SSF46785">
    <property type="entry name" value="Winged helix' DNA-binding domain"/>
    <property type="match status" value="1"/>
</dbReference>
<dbReference type="Gene3D" id="3.40.1410.10">
    <property type="entry name" value="Chorismate lyase-like"/>
    <property type="match status" value="1"/>
</dbReference>
<evidence type="ECO:0000259" key="4">
    <source>
        <dbReference type="PROSITE" id="PS50949"/>
    </source>
</evidence>
<dbReference type="InterPro" id="IPR011663">
    <property type="entry name" value="UTRA"/>
</dbReference>
<evidence type="ECO:0000256" key="3">
    <source>
        <dbReference type="ARBA" id="ARBA00023163"/>
    </source>
</evidence>
<comment type="caution">
    <text evidence="5">The sequence shown here is derived from an EMBL/GenBank/DDBJ whole genome shotgun (WGS) entry which is preliminary data.</text>
</comment>
<feature type="domain" description="HTH gntR-type" evidence="4">
    <location>
        <begin position="7"/>
        <end position="75"/>
    </location>
</feature>
<dbReference type="PANTHER" id="PTHR44846">
    <property type="entry name" value="MANNOSYL-D-GLYCERATE TRANSPORT/METABOLISM SYSTEM REPRESSOR MNGR-RELATED"/>
    <property type="match status" value="1"/>
</dbReference>
<reference evidence="5 6" key="1">
    <citation type="submission" date="2024-03" db="EMBL/GenBank/DDBJ databases">
        <title>Sequence of Lycoming College Course Isolates.</title>
        <authorList>
            <person name="Plotts O."/>
            <person name="Newman J."/>
        </authorList>
    </citation>
    <scope>NUCLEOTIDE SEQUENCE [LARGE SCALE GENOMIC DNA]</scope>
    <source>
        <strain evidence="5 6">CJB-3</strain>
    </source>
</reference>
<protein>
    <submittedName>
        <fullName evidence="5">GntR family transcriptional regulator</fullName>
    </submittedName>
</protein>
<evidence type="ECO:0000256" key="2">
    <source>
        <dbReference type="ARBA" id="ARBA00023125"/>
    </source>
</evidence>
<dbReference type="InterPro" id="IPR036388">
    <property type="entry name" value="WH-like_DNA-bd_sf"/>
</dbReference>
<dbReference type="Gene3D" id="1.10.10.10">
    <property type="entry name" value="Winged helix-like DNA-binding domain superfamily/Winged helix DNA-binding domain"/>
    <property type="match status" value="1"/>
</dbReference>
<keyword evidence="1" id="KW-0805">Transcription regulation</keyword>
<dbReference type="Pfam" id="PF00392">
    <property type="entry name" value="GntR"/>
    <property type="match status" value="1"/>
</dbReference>
<keyword evidence="2" id="KW-0238">DNA-binding</keyword>
<dbReference type="EMBL" id="JBBEUB010000011">
    <property type="protein sequence ID" value="MEJ2905278.1"/>
    <property type="molecule type" value="Genomic_DNA"/>
</dbReference>
<dbReference type="InterPro" id="IPR050679">
    <property type="entry name" value="Bact_HTH_transcr_reg"/>
</dbReference>
<dbReference type="SUPFAM" id="SSF64288">
    <property type="entry name" value="Chorismate lyase-like"/>
    <property type="match status" value="1"/>
</dbReference>
<dbReference type="RefSeq" id="WP_337717843.1">
    <property type="nucleotide sequence ID" value="NZ_JBBEUB010000011.1"/>
</dbReference>
<dbReference type="Proteomes" id="UP001378956">
    <property type="component" value="Unassembled WGS sequence"/>
</dbReference>
<dbReference type="PROSITE" id="PS50949">
    <property type="entry name" value="HTH_GNTR"/>
    <property type="match status" value="1"/>
</dbReference>
<dbReference type="CDD" id="cd07377">
    <property type="entry name" value="WHTH_GntR"/>
    <property type="match status" value="1"/>
</dbReference>
<evidence type="ECO:0000313" key="5">
    <source>
        <dbReference type="EMBL" id="MEJ2905278.1"/>
    </source>
</evidence>
<evidence type="ECO:0000313" key="6">
    <source>
        <dbReference type="Proteomes" id="UP001378956"/>
    </source>
</evidence>
<organism evidence="5 6">
    <name type="scientific">Pedobacter panaciterrae</name>
    <dbReference type="NCBI Taxonomy" id="363849"/>
    <lineage>
        <taxon>Bacteria</taxon>
        <taxon>Pseudomonadati</taxon>
        <taxon>Bacteroidota</taxon>
        <taxon>Sphingobacteriia</taxon>
        <taxon>Sphingobacteriales</taxon>
        <taxon>Sphingobacteriaceae</taxon>
        <taxon>Pedobacter</taxon>
    </lineage>
</organism>
<evidence type="ECO:0000256" key="1">
    <source>
        <dbReference type="ARBA" id="ARBA00023015"/>
    </source>
</evidence>
<sequence>MKPDKLSPLYKKVTDDLRAQIEKGMYQKGELLPSENDLCKTYNTTRVTVRQALSGLTNLGYITRRHGKGSIVTEPKAGLGILSLSGVTAGVGSQNLSTSILQKQMKQDWPLDFFFPLNEGELKHDCIYFTRLRRINDIPVLYEETYLSNINLPGFISRELENLSLFKILRESYNIEVKEGEQKIWAILGDKNISELLNIKKSHPILHMKRKLKTNIQDLNIYSSLYCNTEEHFLQDYF</sequence>
<dbReference type="InterPro" id="IPR028978">
    <property type="entry name" value="Chorismate_lyase_/UTRA_dom_sf"/>
</dbReference>
<dbReference type="SMART" id="SM00866">
    <property type="entry name" value="UTRA"/>
    <property type="match status" value="1"/>
</dbReference>
<dbReference type="PANTHER" id="PTHR44846:SF1">
    <property type="entry name" value="MANNOSYL-D-GLYCERATE TRANSPORT_METABOLISM SYSTEM REPRESSOR MNGR-RELATED"/>
    <property type="match status" value="1"/>
</dbReference>